<comment type="caution">
    <text evidence="2">The sequence shown here is derived from an EMBL/GenBank/DDBJ whole genome shotgun (WGS) entry which is preliminary data.</text>
</comment>
<reference evidence="2" key="1">
    <citation type="submission" date="2020-10" db="EMBL/GenBank/DDBJ databases">
        <title>Taxonomic study of unclassified bacteria belonging to the class Ktedonobacteria.</title>
        <authorList>
            <person name="Yabe S."/>
            <person name="Wang C.M."/>
            <person name="Zheng Y."/>
            <person name="Sakai Y."/>
            <person name="Cavaletti L."/>
            <person name="Monciardini P."/>
            <person name="Donadio S."/>
        </authorList>
    </citation>
    <scope>NUCLEOTIDE SEQUENCE</scope>
    <source>
        <strain evidence="2">SOSP1-1</strain>
    </source>
</reference>
<accession>A0A8J3I936</accession>
<gene>
    <name evidence="2" type="ORF">KSX_64400</name>
</gene>
<name>A0A8J3I936_9CHLR</name>
<dbReference type="Proteomes" id="UP000612362">
    <property type="component" value="Unassembled WGS sequence"/>
</dbReference>
<keyword evidence="1" id="KW-1133">Transmembrane helix</keyword>
<keyword evidence="1" id="KW-0472">Membrane</keyword>
<feature type="transmembrane region" description="Helical" evidence="1">
    <location>
        <begin position="78"/>
        <end position="103"/>
    </location>
</feature>
<dbReference type="EMBL" id="BNJF01000003">
    <property type="protein sequence ID" value="GHO48277.1"/>
    <property type="molecule type" value="Genomic_DNA"/>
</dbReference>
<protein>
    <submittedName>
        <fullName evidence="2">Uncharacterized protein</fullName>
    </submittedName>
</protein>
<proteinExistence type="predicted"/>
<organism evidence="2 3">
    <name type="scientific">Ktedonospora formicarum</name>
    <dbReference type="NCBI Taxonomy" id="2778364"/>
    <lineage>
        <taxon>Bacteria</taxon>
        <taxon>Bacillati</taxon>
        <taxon>Chloroflexota</taxon>
        <taxon>Ktedonobacteria</taxon>
        <taxon>Ktedonobacterales</taxon>
        <taxon>Ktedonobacteraceae</taxon>
        <taxon>Ktedonospora</taxon>
    </lineage>
</organism>
<feature type="transmembrane region" description="Helical" evidence="1">
    <location>
        <begin position="115"/>
        <end position="138"/>
    </location>
</feature>
<keyword evidence="3" id="KW-1185">Reference proteome</keyword>
<sequence length="142" mass="15670">MYGAYNKARGWKRSLQNCGELFMDGVCWVRDIIVSLLMLMIVAGVVVATLSILLEGFVMSTLWGWFIVPMLHGSEPNVGIFSGLILSVGMVISQMSCAAGHVLKRSERPKYGVKEMVFLVVSIIVAPPLYALVIGYVFHLFV</sequence>
<evidence type="ECO:0000313" key="2">
    <source>
        <dbReference type="EMBL" id="GHO48277.1"/>
    </source>
</evidence>
<keyword evidence="1" id="KW-0812">Transmembrane</keyword>
<evidence type="ECO:0000313" key="3">
    <source>
        <dbReference type="Proteomes" id="UP000612362"/>
    </source>
</evidence>
<dbReference type="AlphaFoldDB" id="A0A8J3I936"/>
<evidence type="ECO:0000256" key="1">
    <source>
        <dbReference type="SAM" id="Phobius"/>
    </source>
</evidence>
<dbReference type="RefSeq" id="WP_220197475.1">
    <property type="nucleotide sequence ID" value="NZ_BNJF01000003.1"/>
</dbReference>
<feature type="transmembrane region" description="Helical" evidence="1">
    <location>
        <begin position="32"/>
        <end position="58"/>
    </location>
</feature>